<name>A0A084GZQ8_METID</name>
<accession>A0A084GZQ8</accession>
<proteinExistence type="predicted"/>
<dbReference type="Pfam" id="PF00144">
    <property type="entry name" value="Beta-lactamase"/>
    <property type="match status" value="1"/>
</dbReference>
<protein>
    <submittedName>
        <fullName evidence="2">Penicillin-binding protein</fullName>
    </submittedName>
</protein>
<dbReference type="InterPro" id="IPR001466">
    <property type="entry name" value="Beta-lactam-related"/>
</dbReference>
<dbReference type="PANTHER" id="PTHR46825">
    <property type="entry name" value="D-ALANYL-D-ALANINE-CARBOXYPEPTIDASE/ENDOPEPTIDASE AMPH"/>
    <property type="match status" value="1"/>
</dbReference>
<dbReference type="RefSeq" id="WP_029280681.1">
    <property type="nucleotide sequence ID" value="NZ_CP176757.1"/>
</dbReference>
<dbReference type="PANTHER" id="PTHR46825:SF9">
    <property type="entry name" value="BETA-LACTAMASE-RELATED DOMAIN-CONTAINING PROTEIN"/>
    <property type="match status" value="1"/>
</dbReference>
<dbReference type="STRING" id="246786.GS18_0208255"/>
<dbReference type="Gene3D" id="3.40.710.10">
    <property type="entry name" value="DD-peptidase/beta-lactamase superfamily"/>
    <property type="match status" value="1"/>
</dbReference>
<dbReference type="Proteomes" id="UP000028549">
    <property type="component" value="Unassembled WGS sequence"/>
</dbReference>
<sequence length="347" mass="38402">MKPLSVNIQKSMVDFQITGLSLASIDQGRICSAECFGLLEAGTDKMVKRNTIFSACSISKFVASMLVMILADQGILDLDEDVNEKLTSWKVPDHEFNNKKKVTVRNLLCHQSGVLDPPDSFTERISMTDSPETAELLAGMTPYCKAPIELKYEPWSEFRYSDAGYSIIQLVIEDAAGIPFTKLVHDHIFHPLNMSDSTFDLPASSLEKRNFSCGHSKSGDLVKRKYPVYPFPAASGLWTTPADLALLVIELMNAIKGESSLKLSAEKAMEVIESQGCKEWSGLGVFLDHNQKGIEISSLGWGAGFQCMLVAYPFLEKGLVIMTNTDTGVHQLEGIIGEIYREWVVNF</sequence>
<dbReference type="AlphaFoldDB" id="A0A084GZQ8"/>
<evidence type="ECO:0000313" key="2">
    <source>
        <dbReference type="EMBL" id="KEZ52820.1"/>
    </source>
</evidence>
<dbReference type="InterPro" id="IPR012338">
    <property type="entry name" value="Beta-lactam/transpept-like"/>
</dbReference>
<keyword evidence="3" id="KW-1185">Reference proteome</keyword>
<comment type="caution">
    <text evidence="2">The sequence shown here is derived from an EMBL/GenBank/DDBJ whole genome shotgun (WGS) entry which is preliminary data.</text>
</comment>
<evidence type="ECO:0000313" key="3">
    <source>
        <dbReference type="Proteomes" id="UP000028549"/>
    </source>
</evidence>
<reference evidence="2 3" key="1">
    <citation type="journal article" date="2005" name="Int. J. Syst. Evol. Microbiol.">
        <title>Bacillus cibi sp. nov., isolated from jeotgal, a traditional Korean fermented seafood.</title>
        <authorList>
            <person name="Yoon J.H."/>
            <person name="Lee C.H."/>
            <person name="Oh T.K."/>
        </authorList>
    </citation>
    <scope>NUCLEOTIDE SEQUENCE [LARGE SCALE GENOMIC DNA]</scope>
    <source>
        <strain evidence="2 3">DSM 16189</strain>
    </source>
</reference>
<dbReference type="SUPFAM" id="SSF56601">
    <property type="entry name" value="beta-lactamase/transpeptidase-like"/>
    <property type="match status" value="1"/>
</dbReference>
<evidence type="ECO:0000259" key="1">
    <source>
        <dbReference type="Pfam" id="PF00144"/>
    </source>
</evidence>
<gene>
    <name evidence="2" type="ORF">GS18_0208255</name>
</gene>
<dbReference type="EMBL" id="JNVC02000004">
    <property type="protein sequence ID" value="KEZ52820.1"/>
    <property type="molecule type" value="Genomic_DNA"/>
</dbReference>
<feature type="domain" description="Beta-lactamase-related" evidence="1">
    <location>
        <begin position="8"/>
        <end position="328"/>
    </location>
</feature>
<dbReference type="InterPro" id="IPR050491">
    <property type="entry name" value="AmpC-like"/>
</dbReference>
<organism evidence="2 3">
    <name type="scientific">Metabacillus indicus</name>
    <name type="common">Bacillus indicus</name>
    <dbReference type="NCBI Taxonomy" id="246786"/>
    <lineage>
        <taxon>Bacteria</taxon>
        <taxon>Bacillati</taxon>
        <taxon>Bacillota</taxon>
        <taxon>Bacilli</taxon>
        <taxon>Bacillales</taxon>
        <taxon>Bacillaceae</taxon>
        <taxon>Metabacillus</taxon>
    </lineage>
</organism>